<comment type="subcellular location">
    <subcellularLocation>
        <location evidence="1">Cell membrane</location>
        <topology evidence="1">Multi-pass membrane protein</topology>
    </subcellularLocation>
</comment>
<sequence length="506" mass="56390">MSIGRHLLRGSGANLLDHVVKIGVVFYTAPLMLHGLSEDGYGSWLLAMTVISFFLLLDLGVTLASTRYFAIAVGSGDVAREGTILSVSRRLFRIIGFAIFVCTMASLPLMPWLASHNLSAWEVMAPLAICGSTTALRFASRMPMVLLRAHVRYDLLAWCSIIRSLVQAVMMTIALRSGFGLVGAAIAHGSGDCLELALQRFMARHLPRPGGELSPEATQQTKRELFSYCNSLLLLKVGESFRLQVNPFLISKMCGLSEVPVYSLGMRLITMLEDVVNALFGGQILAAFSQLHGAEDHEALQDQFRRVTRITVSFSTWAVGGLAFFGEAFFKRWMGADFGRAHDVMLILAIPYGLRFMQYPAHSLLYTLNKQRWLVWANFIGGIVTVIFAVALVPFLGLRGVVLGTALEMSVFYLFIMPWLMRDCAKLNPWRYLFGMILQPMALSLALPALYAWWAMGWLTPDYGQLFLCSVGYTFVFTLAVPWVALDARMRQSLWQLFRGRFSWAG</sequence>
<feature type="transmembrane region" description="Helical" evidence="6">
    <location>
        <begin position="432"/>
        <end position="453"/>
    </location>
</feature>
<feature type="transmembrane region" description="Helical" evidence="6">
    <location>
        <begin position="342"/>
        <end position="361"/>
    </location>
</feature>
<gene>
    <name evidence="7" type="ORF">GCM10023213_41280</name>
</gene>
<organism evidence="7 8">
    <name type="scientific">Prosthecobacter algae</name>
    <dbReference type="NCBI Taxonomy" id="1144682"/>
    <lineage>
        <taxon>Bacteria</taxon>
        <taxon>Pseudomonadati</taxon>
        <taxon>Verrucomicrobiota</taxon>
        <taxon>Verrucomicrobiia</taxon>
        <taxon>Verrucomicrobiales</taxon>
        <taxon>Verrucomicrobiaceae</taxon>
        <taxon>Prosthecobacter</taxon>
    </lineage>
</organism>
<dbReference type="PANTHER" id="PTHR30250:SF26">
    <property type="entry name" value="PSMA PROTEIN"/>
    <property type="match status" value="1"/>
</dbReference>
<dbReference type="EMBL" id="BAABIA010000009">
    <property type="protein sequence ID" value="GAA5147116.1"/>
    <property type="molecule type" value="Genomic_DNA"/>
</dbReference>
<evidence type="ECO:0000256" key="6">
    <source>
        <dbReference type="SAM" id="Phobius"/>
    </source>
</evidence>
<feature type="transmembrane region" description="Helical" evidence="6">
    <location>
        <begin position="45"/>
        <end position="70"/>
    </location>
</feature>
<protein>
    <recommendedName>
        <fullName evidence="9">O-antigen/teichoic acid export membrane protein</fullName>
    </recommendedName>
</protein>
<feature type="transmembrane region" description="Helical" evidence="6">
    <location>
        <begin position="120"/>
        <end position="139"/>
    </location>
</feature>
<evidence type="ECO:0000256" key="4">
    <source>
        <dbReference type="ARBA" id="ARBA00022989"/>
    </source>
</evidence>
<evidence type="ECO:0000256" key="3">
    <source>
        <dbReference type="ARBA" id="ARBA00022692"/>
    </source>
</evidence>
<feature type="transmembrane region" description="Helical" evidence="6">
    <location>
        <begin position="401"/>
        <end position="420"/>
    </location>
</feature>
<proteinExistence type="predicted"/>
<keyword evidence="4 6" id="KW-1133">Transmembrane helix</keyword>
<feature type="transmembrane region" description="Helical" evidence="6">
    <location>
        <begin position="373"/>
        <end position="395"/>
    </location>
</feature>
<accession>A0ABP9PID9</accession>
<dbReference type="Proteomes" id="UP001499852">
    <property type="component" value="Unassembled WGS sequence"/>
</dbReference>
<evidence type="ECO:0000313" key="7">
    <source>
        <dbReference type="EMBL" id="GAA5147116.1"/>
    </source>
</evidence>
<feature type="transmembrane region" description="Helical" evidence="6">
    <location>
        <begin position="310"/>
        <end position="330"/>
    </location>
</feature>
<dbReference type="InterPro" id="IPR050833">
    <property type="entry name" value="Poly_Biosynth_Transport"/>
</dbReference>
<keyword evidence="8" id="KW-1185">Reference proteome</keyword>
<comment type="caution">
    <text evidence="7">The sequence shown here is derived from an EMBL/GenBank/DDBJ whole genome shotgun (WGS) entry which is preliminary data.</text>
</comment>
<reference evidence="8" key="1">
    <citation type="journal article" date="2019" name="Int. J. Syst. Evol. Microbiol.">
        <title>The Global Catalogue of Microorganisms (GCM) 10K type strain sequencing project: providing services to taxonomists for standard genome sequencing and annotation.</title>
        <authorList>
            <consortium name="The Broad Institute Genomics Platform"/>
            <consortium name="The Broad Institute Genome Sequencing Center for Infectious Disease"/>
            <person name="Wu L."/>
            <person name="Ma J."/>
        </authorList>
    </citation>
    <scope>NUCLEOTIDE SEQUENCE [LARGE SCALE GENOMIC DNA]</scope>
    <source>
        <strain evidence="8">JCM 18053</strain>
    </source>
</reference>
<evidence type="ECO:0000256" key="1">
    <source>
        <dbReference type="ARBA" id="ARBA00004651"/>
    </source>
</evidence>
<dbReference type="RefSeq" id="WP_345738306.1">
    <property type="nucleotide sequence ID" value="NZ_BAABIA010000009.1"/>
</dbReference>
<name>A0ABP9PID9_9BACT</name>
<evidence type="ECO:0008006" key="9">
    <source>
        <dbReference type="Google" id="ProtNLM"/>
    </source>
</evidence>
<keyword evidence="3 6" id="KW-0812">Transmembrane</keyword>
<evidence type="ECO:0000256" key="2">
    <source>
        <dbReference type="ARBA" id="ARBA00022475"/>
    </source>
</evidence>
<keyword evidence="5 6" id="KW-0472">Membrane</keyword>
<feature type="transmembrane region" description="Helical" evidence="6">
    <location>
        <begin position="12"/>
        <end position="33"/>
    </location>
</feature>
<dbReference type="Pfam" id="PF13440">
    <property type="entry name" value="Polysacc_synt_3"/>
    <property type="match status" value="1"/>
</dbReference>
<evidence type="ECO:0000256" key="5">
    <source>
        <dbReference type="ARBA" id="ARBA00023136"/>
    </source>
</evidence>
<feature type="transmembrane region" description="Helical" evidence="6">
    <location>
        <begin position="91"/>
        <end position="114"/>
    </location>
</feature>
<evidence type="ECO:0000313" key="8">
    <source>
        <dbReference type="Proteomes" id="UP001499852"/>
    </source>
</evidence>
<feature type="transmembrane region" description="Helical" evidence="6">
    <location>
        <begin position="465"/>
        <end position="486"/>
    </location>
</feature>
<keyword evidence="2" id="KW-1003">Cell membrane</keyword>
<dbReference type="PANTHER" id="PTHR30250">
    <property type="entry name" value="PST FAMILY PREDICTED COLANIC ACID TRANSPORTER"/>
    <property type="match status" value="1"/>
</dbReference>